<dbReference type="Gene3D" id="1.20.120.1220">
    <property type="match status" value="1"/>
</dbReference>
<keyword evidence="2" id="KW-0812">Transmembrane</keyword>
<dbReference type="PANTHER" id="PTHR30487:SF0">
    <property type="entry name" value="PREPILIN LEADER PEPTIDASE_N-METHYLTRANSFERASE-RELATED"/>
    <property type="match status" value="1"/>
</dbReference>
<reference evidence="4 5" key="1">
    <citation type="submission" date="2024-05" db="EMBL/GenBank/DDBJ databases">
        <title>Neorhizobium sp. Rsf11, a plant growth promoting and heavy metal resistant PAH-degrader.</title>
        <authorList>
            <person name="Golubev S.N."/>
            <person name="Muratova A.Y."/>
            <person name="Markelova M.I."/>
        </authorList>
    </citation>
    <scope>NUCLEOTIDE SEQUENCE [LARGE SCALE GENOMIC DNA]</scope>
    <source>
        <strain evidence="4 5">Rsf11</strain>
    </source>
</reference>
<feature type="transmembrane region" description="Helical" evidence="2">
    <location>
        <begin position="50"/>
        <end position="67"/>
    </location>
</feature>
<dbReference type="Proteomes" id="UP001496627">
    <property type="component" value="Unassembled WGS sequence"/>
</dbReference>
<feature type="domain" description="Prepilin type IV endopeptidase peptidase" evidence="3">
    <location>
        <begin position="8"/>
        <end position="115"/>
    </location>
</feature>
<dbReference type="Pfam" id="PF01478">
    <property type="entry name" value="Peptidase_A24"/>
    <property type="match status" value="1"/>
</dbReference>
<evidence type="ECO:0000313" key="4">
    <source>
        <dbReference type="EMBL" id="MEQ1409778.1"/>
    </source>
</evidence>
<keyword evidence="4" id="KW-0378">Hydrolase</keyword>
<keyword evidence="2" id="KW-0472">Membrane</keyword>
<feature type="transmembrane region" description="Helical" evidence="2">
    <location>
        <begin position="87"/>
        <end position="114"/>
    </location>
</feature>
<keyword evidence="5" id="KW-1185">Reference proteome</keyword>
<evidence type="ECO:0000256" key="1">
    <source>
        <dbReference type="ARBA" id="ARBA00005801"/>
    </source>
</evidence>
<sequence length="158" mass="17152">MTLLLMAVLLICFGLICYSDFRWFVIPNAVNAAILLAGLMYRAEQGASSVAPAFAFGLAIAALMWTIRQVHFKLTGRLGLGLGDVKLAGAAAVWFSPLMFPVFLFLASALALLFLAGSSLRKRQSLTTKIPFGPFLAASLIITWNIERLFDPFIGPII</sequence>
<evidence type="ECO:0000256" key="2">
    <source>
        <dbReference type="SAM" id="Phobius"/>
    </source>
</evidence>
<evidence type="ECO:0000259" key="3">
    <source>
        <dbReference type="Pfam" id="PF01478"/>
    </source>
</evidence>
<accession>A0ABV0MD00</accession>
<dbReference type="InterPro" id="IPR000045">
    <property type="entry name" value="Prepilin_IV_endopep_pep"/>
</dbReference>
<dbReference type="RefSeq" id="WP_348864891.1">
    <property type="nucleotide sequence ID" value="NZ_JBEAAL010000058.1"/>
</dbReference>
<proteinExistence type="inferred from homology"/>
<organism evidence="4 5">
    <name type="scientific">Neorhizobium phenanthreniclasticum</name>
    <dbReference type="NCBI Taxonomy" id="3157917"/>
    <lineage>
        <taxon>Bacteria</taxon>
        <taxon>Pseudomonadati</taxon>
        <taxon>Pseudomonadota</taxon>
        <taxon>Alphaproteobacteria</taxon>
        <taxon>Hyphomicrobiales</taxon>
        <taxon>Rhizobiaceae</taxon>
        <taxon>Rhizobium/Agrobacterium group</taxon>
        <taxon>Neorhizobium</taxon>
    </lineage>
</organism>
<comment type="caution">
    <text evidence="4">The sequence shown here is derived from an EMBL/GenBank/DDBJ whole genome shotgun (WGS) entry which is preliminary data.</text>
</comment>
<dbReference type="InterPro" id="IPR050882">
    <property type="entry name" value="Prepilin_peptidase/N-MTase"/>
</dbReference>
<protein>
    <submittedName>
        <fullName evidence="4">Prepilin peptidase</fullName>
        <ecNumber evidence="4">3.4.23.43</ecNumber>
    </submittedName>
</protein>
<keyword evidence="2" id="KW-1133">Transmembrane helix</keyword>
<evidence type="ECO:0000313" key="5">
    <source>
        <dbReference type="Proteomes" id="UP001496627"/>
    </source>
</evidence>
<comment type="similarity">
    <text evidence="1">Belongs to the peptidase A24 family.</text>
</comment>
<gene>
    <name evidence="4" type="ORF">ABK249_33285</name>
</gene>
<dbReference type="PANTHER" id="PTHR30487">
    <property type="entry name" value="TYPE 4 PREPILIN-LIKE PROTEINS LEADER PEPTIDE-PROCESSING ENZYME"/>
    <property type="match status" value="1"/>
</dbReference>
<dbReference type="EMBL" id="JBEAAL010000058">
    <property type="protein sequence ID" value="MEQ1409778.1"/>
    <property type="molecule type" value="Genomic_DNA"/>
</dbReference>
<name>A0ABV0MD00_9HYPH</name>
<dbReference type="GO" id="GO:0004190">
    <property type="term" value="F:aspartic-type endopeptidase activity"/>
    <property type="evidence" value="ECO:0007669"/>
    <property type="project" value="UniProtKB-EC"/>
</dbReference>
<dbReference type="EC" id="3.4.23.43" evidence="4"/>